<dbReference type="eggNOG" id="COG1249">
    <property type="taxonomic scope" value="Bacteria"/>
</dbReference>
<accession>A0A099EYC6</accession>
<keyword evidence="13 16" id="KW-0676">Redox-active center</keyword>
<evidence type="ECO:0000256" key="16">
    <source>
        <dbReference type="RuleBase" id="RU003691"/>
    </source>
</evidence>
<dbReference type="EMBL" id="FOJO01000024">
    <property type="protein sequence ID" value="SFA59559.1"/>
    <property type="molecule type" value="Genomic_DNA"/>
</dbReference>
<evidence type="ECO:0000256" key="12">
    <source>
        <dbReference type="ARBA" id="ARBA00023157"/>
    </source>
</evidence>
<dbReference type="GO" id="GO:0016152">
    <property type="term" value="F:mercury (II) reductase (NADP+) activity"/>
    <property type="evidence" value="ECO:0007669"/>
    <property type="project" value="UniProtKB-EC"/>
</dbReference>
<dbReference type="GO" id="GO:0016668">
    <property type="term" value="F:oxidoreductase activity, acting on a sulfur group of donors, NAD(P) as acceptor"/>
    <property type="evidence" value="ECO:0007669"/>
    <property type="project" value="InterPro"/>
</dbReference>
<feature type="compositionally biased region" description="Polar residues" evidence="17">
    <location>
        <begin position="271"/>
        <end position="284"/>
    </location>
</feature>
<dbReference type="NCBIfam" id="TIGR02053">
    <property type="entry name" value="MerA"/>
    <property type="match status" value="1"/>
</dbReference>
<dbReference type="GO" id="GO:0050660">
    <property type="term" value="F:flavin adenine dinucleotide binding"/>
    <property type="evidence" value="ECO:0007669"/>
    <property type="project" value="InterPro"/>
</dbReference>
<feature type="domain" description="FAD/NAD(P)-binding" evidence="19">
    <location>
        <begin position="306"/>
        <end position="620"/>
    </location>
</feature>
<dbReference type="STRING" id="376733.SAMN04487972_12448"/>
<dbReference type="InterPro" id="IPR016156">
    <property type="entry name" value="FAD/NAD-linked_Rdtase_dimer_sf"/>
</dbReference>
<dbReference type="RefSeq" id="WP_036742956.1">
    <property type="nucleotide sequence ID" value="NZ_FOJO01000024.1"/>
</dbReference>
<dbReference type="Proteomes" id="UP000182312">
    <property type="component" value="Unassembled WGS sequence"/>
</dbReference>
<evidence type="ECO:0000256" key="4">
    <source>
        <dbReference type="ARBA" id="ARBA00012661"/>
    </source>
</evidence>
<organism evidence="20 22">
    <name type="scientific">Paracoccus halophilus</name>
    <dbReference type="NCBI Taxonomy" id="376733"/>
    <lineage>
        <taxon>Bacteria</taxon>
        <taxon>Pseudomonadati</taxon>
        <taxon>Pseudomonadota</taxon>
        <taxon>Alphaproteobacteria</taxon>
        <taxon>Rhodobacterales</taxon>
        <taxon>Paracoccaceae</taxon>
        <taxon>Paracoccus</taxon>
    </lineage>
</organism>
<keyword evidence="7 16" id="KW-0285">Flavoprotein</keyword>
<dbReference type="InterPro" id="IPR023753">
    <property type="entry name" value="FAD/NAD-binding_dom"/>
</dbReference>
<evidence type="ECO:0000256" key="8">
    <source>
        <dbReference type="ARBA" id="ARBA00022827"/>
    </source>
</evidence>
<name>A0A099EYC6_9RHOB</name>
<comment type="similarity">
    <text evidence="2 16">Belongs to the class-I pyridine nucleotide-disulfide oxidoreductase family.</text>
</comment>
<dbReference type="AlphaFoldDB" id="A0A099EYC6"/>
<dbReference type="PRINTS" id="PR00368">
    <property type="entry name" value="FADPNR"/>
</dbReference>
<evidence type="ECO:0000256" key="6">
    <source>
        <dbReference type="ARBA" id="ARBA00022466"/>
    </source>
</evidence>
<evidence type="ECO:0000256" key="10">
    <source>
        <dbReference type="ARBA" id="ARBA00022914"/>
    </source>
</evidence>
<keyword evidence="11 16" id="KW-0560">Oxidoreductase</keyword>
<evidence type="ECO:0000256" key="7">
    <source>
        <dbReference type="ARBA" id="ARBA00022630"/>
    </source>
</evidence>
<evidence type="ECO:0000256" key="5">
    <source>
        <dbReference type="ARBA" id="ARBA00014791"/>
    </source>
</evidence>
<reference evidence="20 22" key="1">
    <citation type="submission" date="2014-09" db="EMBL/GenBank/DDBJ databases">
        <authorList>
            <person name="McGinnis J.M."/>
            <person name="Wolfgang W.J."/>
        </authorList>
    </citation>
    <scope>NUCLEOTIDE SEQUENCE [LARGE SCALE GENOMIC DNA]</scope>
    <source>
        <strain evidence="20 22">JCM 14014</strain>
    </source>
</reference>
<evidence type="ECO:0000256" key="13">
    <source>
        <dbReference type="ARBA" id="ARBA00023284"/>
    </source>
</evidence>
<dbReference type="Pfam" id="PF02852">
    <property type="entry name" value="Pyr_redox_dim"/>
    <property type="match status" value="1"/>
</dbReference>
<evidence type="ECO:0000259" key="18">
    <source>
        <dbReference type="Pfam" id="PF02852"/>
    </source>
</evidence>
<evidence type="ECO:0000259" key="19">
    <source>
        <dbReference type="Pfam" id="PF07992"/>
    </source>
</evidence>
<protein>
    <recommendedName>
        <fullName evidence="5">Mercuric reductase</fullName>
        <ecNumber evidence="4">1.16.1.1</ecNumber>
    </recommendedName>
    <alternativeName>
        <fullName evidence="14">Hg(II) reductase</fullName>
    </alternativeName>
</protein>
<evidence type="ECO:0000256" key="9">
    <source>
        <dbReference type="ARBA" id="ARBA00022857"/>
    </source>
</evidence>
<dbReference type="InterPro" id="IPR004927">
    <property type="entry name" value="MerB"/>
</dbReference>
<dbReference type="OrthoDB" id="9776382at2"/>
<sequence length="767" mass="79888">MNDCCTSSASRDKATVSTSATVPSLAVRPGVTFPDWSVVSSPVVKEALLAMVGSDHVLNRWSGYEAATDRVRVALLQLYAEHGRAPTPSALAKRAGLSEEAVRALLEELRRRDLVVLDGDMIVGAYPFTDRDTGHRVTLDGRTLTAMCAVDALGIGAMTDQDISIVSRCRHCGAPVRITTQERGRALADVEPTTAVVWLSVHYEGGCAANSLCTATSFFCSDDHLAAWRRQRPADEPGFRLSIEEALEAGRAIFGPSLAGIGTIAGHGNNAAETQGEPQSSGDTASPDRPVTHRRLGTNGRNNGSYDLAIIGAGSAGFSAAITAADQGAQVALIGSGTIGGTCVNIGCVPSKTLIRAAETLHNARAAARFAGITAEAELTDWGGTVRQKDALVSELRQAKYADLLPAYNGIAYREGPARIVDGGVQVDGTFVSAGKIIIATGARPAVPVIPGIETVPYLTSTTALDLEALPRSLLVIGGGYIGAELAQMFARAGVEVTLVCRSRLLPEAEPEIGTALTGYFMDESIAVISGITYRTIRKTADGVALTVHRDGKDATIDADQVLVATGRAPNIEGLGLAEHGIALSPKGGIFVDDRMRTTRSGVYAAGDVTGHDQFVYMAAYGAKLAAKNALNGDSLRYDNSAMPAIVFTDPQVASVGLTEAAARTAGHAVRVSTIGLDQVPRAIAARDTRGLIKLVADAGSGRLLGAHILAPEGADSIQTAALAIRHGLTVDDLADTLFPYLTTVEGLKLAALAFDKDVAKLSCCAG</sequence>
<dbReference type="InterPro" id="IPR004099">
    <property type="entry name" value="Pyr_nucl-diS_OxRdtase_dimer"/>
</dbReference>
<dbReference type="GO" id="GO:0050787">
    <property type="term" value="P:detoxification of mercury ion"/>
    <property type="evidence" value="ECO:0007669"/>
    <property type="project" value="InterPro"/>
</dbReference>
<dbReference type="PRINTS" id="PR00411">
    <property type="entry name" value="PNDRDTASEI"/>
</dbReference>
<dbReference type="GO" id="GO:0050661">
    <property type="term" value="F:NADP binding"/>
    <property type="evidence" value="ECO:0007669"/>
    <property type="project" value="InterPro"/>
</dbReference>
<reference evidence="21 23" key="3">
    <citation type="submission" date="2016-10" db="EMBL/GenBank/DDBJ databases">
        <authorList>
            <person name="de Groot N.N."/>
        </authorList>
    </citation>
    <scope>NUCLEOTIDE SEQUENCE [LARGE SCALE GENOMIC DNA]</scope>
    <source>
        <strain evidence="21 23">CGMCC 1.6117</strain>
    </source>
</reference>
<dbReference type="Proteomes" id="UP000029846">
    <property type="component" value="Unassembled WGS sequence"/>
</dbReference>
<dbReference type="PANTHER" id="PTHR43014:SF4">
    <property type="entry name" value="PYRIDINE NUCLEOTIDE-DISULFIDE OXIDOREDUCTASE RCLA-RELATED"/>
    <property type="match status" value="1"/>
</dbReference>
<dbReference type="GO" id="GO:0003955">
    <property type="term" value="F:NAD(P)H dehydrogenase (quinone) activity"/>
    <property type="evidence" value="ECO:0007669"/>
    <property type="project" value="TreeGrafter"/>
</dbReference>
<dbReference type="Gene3D" id="3.30.390.30">
    <property type="match status" value="1"/>
</dbReference>
<evidence type="ECO:0000256" key="17">
    <source>
        <dbReference type="SAM" id="MobiDB-lite"/>
    </source>
</evidence>
<dbReference type="GO" id="GO:0018836">
    <property type="term" value="F:alkylmercury lyase activity"/>
    <property type="evidence" value="ECO:0007669"/>
    <property type="project" value="InterPro"/>
</dbReference>
<keyword evidence="12" id="KW-1015">Disulfide bond</keyword>
<dbReference type="PROSITE" id="PS00076">
    <property type="entry name" value="PYRIDINE_REDOX_1"/>
    <property type="match status" value="1"/>
</dbReference>
<evidence type="ECO:0000256" key="3">
    <source>
        <dbReference type="ARBA" id="ARBA00011738"/>
    </source>
</evidence>
<dbReference type="Pfam" id="PF03243">
    <property type="entry name" value="MerB"/>
    <property type="match status" value="1"/>
</dbReference>
<dbReference type="FunFam" id="3.30.390.30:FF:000001">
    <property type="entry name" value="Dihydrolipoyl dehydrogenase"/>
    <property type="match status" value="1"/>
</dbReference>
<evidence type="ECO:0000256" key="11">
    <source>
        <dbReference type="ARBA" id="ARBA00023002"/>
    </source>
</evidence>
<dbReference type="Pfam" id="PF07992">
    <property type="entry name" value="Pyr_redox_2"/>
    <property type="match status" value="1"/>
</dbReference>
<dbReference type="PANTHER" id="PTHR43014">
    <property type="entry name" value="MERCURIC REDUCTASE"/>
    <property type="match status" value="1"/>
</dbReference>
<dbReference type="Gene3D" id="3.30.450.410">
    <property type="match status" value="1"/>
</dbReference>
<dbReference type="GO" id="GO:0045340">
    <property type="term" value="F:mercury ion binding"/>
    <property type="evidence" value="ECO:0007669"/>
    <property type="project" value="InterPro"/>
</dbReference>
<dbReference type="SUPFAM" id="SSF51905">
    <property type="entry name" value="FAD/NAD(P)-binding domain"/>
    <property type="match status" value="1"/>
</dbReference>
<evidence type="ECO:0000313" key="23">
    <source>
        <dbReference type="Proteomes" id="UP000182312"/>
    </source>
</evidence>
<comment type="subunit">
    <text evidence="3">Homodimer.</text>
</comment>
<dbReference type="InterPro" id="IPR021179">
    <property type="entry name" value="Mercury_reductase_MerA"/>
</dbReference>
<keyword evidence="6" id="KW-0475">Mercuric resistance</keyword>
<feature type="domain" description="Pyridine nucleotide-disulphide oxidoreductase dimerisation" evidence="18">
    <location>
        <begin position="643"/>
        <end position="751"/>
    </location>
</feature>
<reference evidence="20 22" key="2">
    <citation type="submission" date="2014-10" db="EMBL/GenBank/DDBJ databases">
        <title>Paracoccus sanguinis sp. nov., isolated from clinical specimens of New York State patients.</title>
        <authorList>
            <person name="Mingle L.A."/>
            <person name="Cole J.A."/>
            <person name="Lapierre P."/>
            <person name="Musser K.A."/>
        </authorList>
    </citation>
    <scope>NUCLEOTIDE SEQUENCE [LARGE SCALE GENOMIC DNA]</scope>
    <source>
        <strain evidence="20 22">JCM 14014</strain>
    </source>
</reference>
<dbReference type="InterPro" id="IPR012999">
    <property type="entry name" value="Pyr_OxRdtase_I_AS"/>
</dbReference>
<comment type="cofactor">
    <cofactor evidence="1">
        <name>FAD</name>
        <dbReference type="ChEBI" id="CHEBI:57692"/>
    </cofactor>
</comment>
<keyword evidence="22" id="KW-1185">Reference proteome</keyword>
<keyword evidence="8 16" id="KW-0274">FAD</keyword>
<evidence type="ECO:0000313" key="21">
    <source>
        <dbReference type="EMBL" id="SFA59559.1"/>
    </source>
</evidence>
<keyword evidence="9" id="KW-0521">NADP</keyword>
<proteinExistence type="inferred from homology"/>
<comment type="catalytic activity">
    <reaction evidence="15">
        <text>Hg + NADP(+) + H(+) = Hg(2+) + NADPH</text>
        <dbReference type="Rhea" id="RHEA:23856"/>
        <dbReference type="ChEBI" id="CHEBI:15378"/>
        <dbReference type="ChEBI" id="CHEBI:16170"/>
        <dbReference type="ChEBI" id="CHEBI:16793"/>
        <dbReference type="ChEBI" id="CHEBI:57783"/>
        <dbReference type="ChEBI" id="CHEBI:58349"/>
        <dbReference type="EC" id="1.16.1.1"/>
    </reaction>
</comment>
<dbReference type="InterPro" id="IPR053717">
    <property type="entry name" value="MerB_lyase_sf"/>
</dbReference>
<dbReference type="EC" id="1.16.1.1" evidence="4"/>
<evidence type="ECO:0000256" key="2">
    <source>
        <dbReference type="ARBA" id="ARBA00007532"/>
    </source>
</evidence>
<evidence type="ECO:0000313" key="22">
    <source>
        <dbReference type="Proteomes" id="UP000029846"/>
    </source>
</evidence>
<evidence type="ECO:0000256" key="14">
    <source>
        <dbReference type="ARBA" id="ARBA00031725"/>
    </source>
</evidence>
<gene>
    <name evidence="20" type="ORF">IT41_15705</name>
    <name evidence="21" type="ORF">SAMN04487972_12448</name>
</gene>
<dbReference type="SUPFAM" id="SSF55424">
    <property type="entry name" value="FAD/NAD-linked reductases, dimerisation (C-terminal) domain"/>
    <property type="match status" value="1"/>
</dbReference>
<dbReference type="Gene3D" id="3.50.50.60">
    <property type="entry name" value="FAD/NAD(P)-binding domain"/>
    <property type="match status" value="2"/>
</dbReference>
<dbReference type="EMBL" id="JRKN01000028">
    <property type="protein sequence ID" value="KGJ02958.1"/>
    <property type="molecule type" value="Genomic_DNA"/>
</dbReference>
<evidence type="ECO:0000256" key="1">
    <source>
        <dbReference type="ARBA" id="ARBA00001974"/>
    </source>
</evidence>
<feature type="region of interest" description="Disordered" evidence="17">
    <location>
        <begin position="265"/>
        <end position="300"/>
    </location>
</feature>
<evidence type="ECO:0000313" key="20">
    <source>
        <dbReference type="EMBL" id="KGJ02958.1"/>
    </source>
</evidence>
<keyword evidence="10" id="KW-0476">Mercury</keyword>
<evidence type="ECO:0000256" key="15">
    <source>
        <dbReference type="ARBA" id="ARBA00048984"/>
    </source>
</evidence>
<dbReference type="SUPFAM" id="SSF160387">
    <property type="entry name" value="NosL/MerB-like"/>
    <property type="match status" value="1"/>
</dbReference>
<dbReference type="InterPro" id="IPR036188">
    <property type="entry name" value="FAD/NAD-bd_sf"/>
</dbReference>